<gene>
    <name evidence="1" type="ORF">FL82_18526</name>
</gene>
<keyword evidence="2" id="KW-1185">Reference proteome</keyword>
<dbReference type="HOGENOM" id="CLU_2529610_0_0_1"/>
<evidence type="ECO:0000313" key="1">
    <source>
        <dbReference type="EMBL" id="OZF78276.1"/>
    </source>
</evidence>
<organism evidence="1 2">
    <name type="scientific">Caenorhabditis remanei</name>
    <name type="common">Caenorhabditis vulgaris</name>
    <dbReference type="NCBI Taxonomy" id="31234"/>
    <lineage>
        <taxon>Eukaryota</taxon>
        <taxon>Metazoa</taxon>
        <taxon>Ecdysozoa</taxon>
        <taxon>Nematoda</taxon>
        <taxon>Chromadorea</taxon>
        <taxon>Rhabditida</taxon>
        <taxon>Rhabditina</taxon>
        <taxon>Rhabditomorpha</taxon>
        <taxon>Rhabditoidea</taxon>
        <taxon>Rhabditidae</taxon>
        <taxon>Peloderinae</taxon>
        <taxon>Caenorhabditis</taxon>
    </lineage>
</organism>
<evidence type="ECO:0000313" key="2">
    <source>
        <dbReference type="Proteomes" id="UP000216624"/>
    </source>
</evidence>
<protein>
    <submittedName>
        <fullName evidence="1">Uncharacterized protein</fullName>
    </submittedName>
</protein>
<dbReference type="EMBL" id="NMWX01000532">
    <property type="protein sequence ID" value="OZF78276.1"/>
    <property type="molecule type" value="Genomic_DNA"/>
</dbReference>
<dbReference type="KEGG" id="crq:GCK72_007073"/>
<sequence>MSVVRSTEDALQRLDEAENVIDTSNMMLLDKIRTQKRKNGLRRLAIQEEKDEQFAEAVISIIWVIIVMLALGVSFVVLKY</sequence>
<proteinExistence type="predicted"/>
<name>A0A260YXY2_CAERE</name>
<comment type="caution">
    <text evidence="1">The sequence shown here is derived from an EMBL/GenBank/DDBJ whole genome shotgun (WGS) entry which is preliminary data.</text>
</comment>
<feature type="non-terminal residue" evidence="1">
    <location>
        <position position="1"/>
    </location>
</feature>
<dbReference type="CTD" id="9826168"/>
<reference evidence="1" key="1">
    <citation type="submission" date="2017-08" db="EMBL/GenBank/DDBJ databases">
        <authorList>
            <person name="de Groot N.N."/>
        </authorList>
    </citation>
    <scope>NUCLEOTIDE SEQUENCE [LARGE SCALE GENOMIC DNA]</scope>
    <source>
        <strain evidence="1">PX439</strain>
    </source>
</reference>
<dbReference type="Proteomes" id="UP000216624">
    <property type="component" value="Unassembled WGS sequence"/>
</dbReference>
<accession>A0A260YXY2</accession>